<dbReference type="Pfam" id="PF14190">
    <property type="entry name" value="DUF4313"/>
    <property type="match status" value="1"/>
</dbReference>
<keyword evidence="2" id="KW-1185">Reference proteome</keyword>
<dbReference type="RefSeq" id="WP_223999885.1">
    <property type="nucleotide sequence ID" value="NZ_CAJZAF010000003.1"/>
</dbReference>
<name>A0ABN7Y0U3_9BURK</name>
<protein>
    <submittedName>
        <fullName evidence="1">Uncharacterized protein</fullName>
    </submittedName>
</protein>
<organism evidence="1 2">
    <name type="scientific">Cupriavidus pinatubonensis</name>
    <dbReference type="NCBI Taxonomy" id="248026"/>
    <lineage>
        <taxon>Bacteria</taxon>
        <taxon>Pseudomonadati</taxon>
        <taxon>Pseudomonadota</taxon>
        <taxon>Betaproteobacteria</taxon>
        <taxon>Burkholderiales</taxon>
        <taxon>Burkholderiaceae</taxon>
        <taxon>Cupriavidus</taxon>
    </lineage>
</organism>
<gene>
    <name evidence="1" type="ORF">LMG23994_00746</name>
</gene>
<comment type="caution">
    <text evidence="1">The sequence shown here is derived from an EMBL/GenBank/DDBJ whole genome shotgun (WGS) entry which is preliminary data.</text>
</comment>
<evidence type="ECO:0000313" key="2">
    <source>
        <dbReference type="Proteomes" id="UP000701702"/>
    </source>
</evidence>
<sequence length="123" mass="13222">MEDRILCAGVPSCPAGLHLRVHVYQSNNRPALSLICADDFMPYVDLTSNLPGQQLADDEVFVAAWNVPDDVLAALLETDLFVPVRTLVTGFARGPVWKIQSAELLDWIADARADAAADASASA</sequence>
<dbReference type="EMBL" id="CAJZAF010000003">
    <property type="protein sequence ID" value="CAG9165580.1"/>
    <property type="molecule type" value="Genomic_DNA"/>
</dbReference>
<dbReference type="Proteomes" id="UP000701702">
    <property type="component" value="Unassembled WGS sequence"/>
</dbReference>
<dbReference type="InterPro" id="IPR025462">
    <property type="entry name" value="DUF4313"/>
</dbReference>
<evidence type="ECO:0000313" key="1">
    <source>
        <dbReference type="EMBL" id="CAG9165580.1"/>
    </source>
</evidence>
<proteinExistence type="predicted"/>
<reference evidence="1 2" key="1">
    <citation type="submission" date="2021-08" db="EMBL/GenBank/DDBJ databases">
        <authorList>
            <person name="Peeters C."/>
        </authorList>
    </citation>
    <scope>NUCLEOTIDE SEQUENCE [LARGE SCALE GENOMIC DNA]</scope>
    <source>
        <strain evidence="1 2">LMG 23994</strain>
    </source>
</reference>
<accession>A0ABN7Y0U3</accession>